<protein>
    <submittedName>
        <fullName evidence="3">Uncharacterized protein</fullName>
    </submittedName>
</protein>
<evidence type="ECO:0000313" key="4">
    <source>
        <dbReference type="Proteomes" id="UP000050424"/>
    </source>
</evidence>
<feature type="signal peptide" evidence="2">
    <location>
        <begin position="1"/>
        <end position="20"/>
    </location>
</feature>
<sequence length="118" mass="12317">MKTTSALAFLLATMAPFTASLPTSHNAVAGGPLHVRTPKLTPLFVNGTTPEDTVPVPGKPIFVPADGTILLVGRDKPSRKSFNRRGVKERQEKSSTNIAPLSRRGGGSAAPVGNETDA</sequence>
<name>A0A0P7B5W5_9HYPO</name>
<gene>
    <name evidence="3" type="ORF">AK830_g11029</name>
</gene>
<organism evidence="3 4">
    <name type="scientific">Neonectria ditissima</name>
    <dbReference type="NCBI Taxonomy" id="78410"/>
    <lineage>
        <taxon>Eukaryota</taxon>
        <taxon>Fungi</taxon>
        <taxon>Dikarya</taxon>
        <taxon>Ascomycota</taxon>
        <taxon>Pezizomycotina</taxon>
        <taxon>Sordariomycetes</taxon>
        <taxon>Hypocreomycetidae</taxon>
        <taxon>Hypocreales</taxon>
        <taxon>Nectriaceae</taxon>
        <taxon>Neonectria</taxon>
    </lineage>
</organism>
<evidence type="ECO:0000313" key="3">
    <source>
        <dbReference type="EMBL" id="KPM35541.1"/>
    </source>
</evidence>
<accession>A0A0P7B5W5</accession>
<dbReference type="EMBL" id="LKCW01000247">
    <property type="protein sequence ID" value="KPM35541.1"/>
    <property type="molecule type" value="Genomic_DNA"/>
</dbReference>
<evidence type="ECO:0000256" key="2">
    <source>
        <dbReference type="SAM" id="SignalP"/>
    </source>
</evidence>
<keyword evidence="4" id="KW-1185">Reference proteome</keyword>
<feature type="region of interest" description="Disordered" evidence="1">
    <location>
        <begin position="73"/>
        <end position="118"/>
    </location>
</feature>
<feature type="chain" id="PRO_5006135439" evidence="2">
    <location>
        <begin position="21"/>
        <end position="118"/>
    </location>
</feature>
<comment type="caution">
    <text evidence="3">The sequence shown here is derived from an EMBL/GenBank/DDBJ whole genome shotgun (WGS) entry which is preliminary data.</text>
</comment>
<dbReference type="AlphaFoldDB" id="A0A0P7B5W5"/>
<dbReference type="OrthoDB" id="5098790at2759"/>
<proteinExistence type="predicted"/>
<dbReference type="Proteomes" id="UP000050424">
    <property type="component" value="Unassembled WGS sequence"/>
</dbReference>
<evidence type="ECO:0000256" key="1">
    <source>
        <dbReference type="SAM" id="MobiDB-lite"/>
    </source>
</evidence>
<keyword evidence="2" id="KW-0732">Signal</keyword>
<reference evidence="3 4" key="1">
    <citation type="submission" date="2015-09" db="EMBL/GenBank/DDBJ databases">
        <title>Draft genome of a European isolate of the apple canker pathogen Neonectria ditissima.</title>
        <authorList>
            <person name="Gomez-Cortecero A."/>
            <person name="Harrison R.J."/>
            <person name="Armitage A.D."/>
        </authorList>
    </citation>
    <scope>NUCLEOTIDE SEQUENCE [LARGE SCALE GENOMIC DNA]</scope>
    <source>
        <strain evidence="3 4">R09/05</strain>
    </source>
</reference>